<keyword evidence="2" id="KW-1185">Reference proteome</keyword>
<protein>
    <submittedName>
        <fullName evidence="1">Uncharacterized protein</fullName>
    </submittedName>
</protein>
<organism evidence="1 2">
    <name type="scientific">Secundilactobacillus collinoides</name>
    <name type="common">Lactobacillus collinoides</name>
    <dbReference type="NCBI Taxonomy" id="33960"/>
    <lineage>
        <taxon>Bacteria</taxon>
        <taxon>Bacillati</taxon>
        <taxon>Bacillota</taxon>
        <taxon>Bacilli</taxon>
        <taxon>Lactobacillales</taxon>
        <taxon>Lactobacillaceae</taxon>
        <taxon>Secundilactobacillus</taxon>
    </lineage>
</organism>
<proteinExistence type="predicted"/>
<comment type="caution">
    <text evidence="1">The sequence shown here is derived from an EMBL/GenBank/DDBJ whole genome shotgun (WGS) entry which is preliminary data.</text>
</comment>
<reference evidence="1 2" key="1">
    <citation type="submission" date="2015-02" db="EMBL/GenBank/DDBJ databases">
        <title>Draft genome sequence of Lactobacillus collinoides CUPV2371 isolated from a natural cider, the first genome sequence of a strain of this species.</title>
        <authorList>
            <person name="Puertas A.I."/>
            <person name="Spano G."/>
            <person name="Capozzi V."/>
            <person name="Lamontanara A."/>
            <person name="Orru L."/>
            <person name="Duenas M.T."/>
        </authorList>
    </citation>
    <scope>NUCLEOTIDE SEQUENCE [LARGE SCALE GENOMIC DNA]</scope>
    <source>
        <strain evidence="1 2">237</strain>
    </source>
</reference>
<dbReference type="Proteomes" id="UP000076480">
    <property type="component" value="Unassembled WGS sequence"/>
</dbReference>
<name>A0A166G6S5_SECCO</name>
<gene>
    <name evidence="1" type="ORF">TY91_12750</name>
</gene>
<evidence type="ECO:0000313" key="2">
    <source>
        <dbReference type="Proteomes" id="UP000076480"/>
    </source>
</evidence>
<dbReference type="EMBL" id="JYDC01000083">
    <property type="protein sequence ID" value="KZL37110.1"/>
    <property type="molecule type" value="Genomic_DNA"/>
</dbReference>
<dbReference type="AlphaFoldDB" id="A0A166G6S5"/>
<evidence type="ECO:0000313" key="1">
    <source>
        <dbReference type="EMBL" id="KZL37110.1"/>
    </source>
</evidence>
<sequence>MRAEQKRLWSEKSGPDFFDQSLFCRSPQPFGTRFGNDTKKNIATSTQNKQTDIPGQDFLPKSLIWPPLSLSKHVSATMPKTASRQTF</sequence>
<dbReference type="PATRIC" id="fig|33960.6.peg.3256"/>
<accession>A0A166G6S5</accession>